<evidence type="ECO:0000256" key="1">
    <source>
        <dbReference type="SAM" id="MobiDB-lite"/>
    </source>
</evidence>
<dbReference type="AlphaFoldDB" id="A0A0K2T1L5"/>
<reference evidence="2" key="1">
    <citation type="submission" date="2014-05" db="EMBL/GenBank/DDBJ databases">
        <authorList>
            <person name="Chronopoulou M."/>
        </authorList>
    </citation>
    <scope>NUCLEOTIDE SEQUENCE</scope>
    <source>
        <tissue evidence="2">Whole organism</tissue>
    </source>
</reference>
<dbReference type="EMBL" id="HACA01002121">
    <property type="protein sequence ID" value="CDW19482.1"/>
    <property type="molecule type" value="Transcribed_RNA"/>
</dbReference>
<feature type="compositionally biased region" description="Polar residues" evidence="1">
    <location>
        <begin position="1"/>
        <end position="17"/>
    </location>
</feature>
<evidence type="ECO:0000313" key="2">
    <source>
        <dbReference type="EMBL" id="CDW19482.1"/>
    </source>
</evidence>
<proteinExistence type="predicted"/>
<accession>A0A0K2T1L5</accession>
<sequence length="38" mass="4581">MSRNECQQLFQSSNARINNDPKVKRNRREIMSYTLKHS</sequence>
<protein>
    <submittedName>
        <fullName evidence="2">Uncharacterized protein</fullName>
    </submittedName>
</protein>
<name>A0A0K2T1L5_LEPSM</name>
<organism evidence="2">
    <name type="scientific">Lepeophtheirus salmonis</name>
    <name type="common">Salmon louse</name>
    <name type="synonym">Caligus salmonis</name>
    <dbReference type="NCBI Taxonomy" id="72036"/>
    <lineage>
        <taxon>Eukaryota</taxon>
        <taxon>Metazoa</taxon>
        <taxon>Ecdysozoa</taxon>
        <taxon>Arthropoda</taxon>
        <taxon>Crustacea</taxon>
        <taxon>Multicrustacea</taxon>
        <taxon>Hexanauplia</taxon>
        <taxon>Copepoda</taxon>
        <taxon>Siphonostomatoida</taxon>
        <taxon>Caligidae</taxon>
        <taxon>Lepeophtheirus</taxon>
    </lineage>
</organism>
<feature type="region of interest" description="Disordered" evidence="1">
    <location>
        <begin position="1"/>
        <end position="38"/>
    </location>
</feature>